<gene>
    <name evidence="4" type="ORF">PAQU9191_00074</name>
</gene>
<feature type="chain" id="PRO_5012215815" description="DUF2057 domain-containing protein" evidence="3">
    <location>
        <begin position="22"/>
        <end position="214"/>
    </location>
</feature>
<protein>
    <recommendedName>
        <fullName evidence="6">DUF2057 domain-containing protein</fullName>
    </recommendedName>
</protein>
<evidence type="ECO:0000256" key="2">
    <source>
        <dbReference type="ARBA" id="ARBA00022729"/>
    </source>
</evidence>
<organism evidence="4 5">
    <name type="scientific">Photobacterium aquimaris</name>
    <dbReference type="NCBI Taxonomy" id="512643"/>
    <lineage>
        <taxon>Bacteria</taxon>
        <taxon>Pseudomonadati</taxon>
        <taxon>Pseudomonadota</taxon>
        <taxon>Gammaproteobacteria</taxon>
        <taxon>Vibrionales</taxon>
        <taxon>Vibrionaceae</taxon>
        <taxon>Photobacterium</taxon>
    </lineage>
</organism>
<dbReference type="InterPro" id="IPR018635">
    <property type="entry name" value="UPF0319"/>
</dbReference>
<keyword evidence="2 3" id="KW-0732">Signal</keyword>
<dbReference type="AlphaFoldDB" id="A0A1Y6KRP2"/>
<name>A0A1Y6KRP2_9GAMM</name>
<dbReference type="PANTHER" id="PTHR38108:SF1">
    <property type="entry name" value="UPF0319 PROTEIN YCCT"/>
    <property type="match status" value="1"/>
</dbReference>
<proteinExistence type="inferred from homology"/>
<dbReference type="Pfam" id="PF09829">
    <property type="entry name" value="DUF2057"/>
    <property type="match status" value="1"/>
</dbReference>
<evidence type="ECO:0000256" key="1">
    <source>
        <dbReference type="ARBA" id="ARBA00008490"/>
    </source>
</evidence>
<sequence>MKKVVILSSLLAAGFTLPAMADVKVELSPDLTLLAVNGSEDFGEKWYSNTREVNLNDGDNQVLVRIEKLIPQAGDWAKFNSKPMVVSFNANNEIVKLSPAFKIDGIQAQNAFEKAPKLDLRTKSNQAVNFNFAVLPGSYSVLTGYEKALAAYNSKQGNSEYLSTPIQSASVPVTTTETVIQPSNQKVIFSSVQSDFLSLSDVERKKFLQWAIIQ</sequence>
<dbReference type="PANTHER" id="PTHR38108">
    <property type="entry name" value="UPF0319 PROTEIN YCCT"/>
    <property type="match status" value="1"/>
</dbReference>
<comment type="similarity">
    <text evidence="1">Belongs to the UPF0319 family.</text>
</comment>
<evidence type="ECO:0008006" key="6">
    <source>
        <dbReference type="Google" id="ProtNLM"/>
    </source>
</evidence>
<dbReference type="EMBL" id="FYAH01000001">
    <property type="protein sequence ID" value="SMY14860.1"/>
    <property type="molecule type" value="Genomic_DNA"/>
</dbReference>
<reference evidence="5" key="1">
    <citation type="submission" date="2017-06" db="EMBL/GenBank/DDBJ databases">
        <authorList>
            <person name="Rodrigo-Torres L."/>
            <person name="Arahal R. D."/>
            <person name="Lucena T."/>
        </authorList>
    </citation>
    <scope>NUCLEOTIDE SEQUENCE [LARGE SCALE GENOMIC DNA]</scope>
    <source>
        <strain evidence="5">type strain: CECT 9192</strain>
    </source>
</reference>
<keyword evidence="5" id="KW-1185">Reference proteome</keyword>
<evidence type="ECO:0000313" key="5">
    <source>
        <dbReference type="Proteomes" id="UP000196485"/>
    </source>
</evidence>
<dbReference type="RefSeq" id="WP_087819274.1">
    <property type="nucleotide sequence ID" value="NZ_FYAH01000001.1"/>
</dbReference>
<dbReference type="Proteomes" id="UP000196485">
    <property type="component" value="Unassembled WGS sequence"/>
</dbReference>
<accession>A0A1Y6KRP2</accession>
<evidence type="ECO:0000313" key="4">
    <source>
        <dbReference type="EMBL" id="SMY14860.1"/>
    </source>
</evidence>
<evidence type="ECO:0000256" key="3">
    <source>
        <dbReference type="SAM" id="SignalP"/>
    </source>
</evidence>
<feature type="signal peptide" evidence="3">
    <location>
        <begin position="1"/>
        <end position="21"/>
    </location>
</feature>